<comment type="caution">
    <text evidence="5">The sequence shown here is derived from an EMBL/GenBank/DDBJ whole genome shotgun (WGS) entry which is preliminary data.</text>
</comment>
<feature type="domain" description="Fibronectin type-III" evidence="4">
    <location>
        <begin position="872"/>
        <end position="967"/>
    </location>
</feature>
<evidence type="ECO:0000313" key="5">
    <source>
        <dbReference type="EMBL" id="CAH3175370.1"/>
    </source>
</evidence>
<sequence>VKVFAVTSSRENATYASNTVSIVTPEGVPSRAPTNIIVENHGLNEFLVKWNPHPIQEANGRILGYNVYYKTFKQLYYSFPDNISRINNTNMARVILPNIRTGVLYIISVAAFTSVGTGPRSYPVYKEKGCKASVNQSFGWLNFTTSNTNCSVQINNAGAIQGVVLISFKYIYCSKFIKIYDNSGNEVFGRRGGCHSRSSGQSVEVPFGGSGSITLVVSLSPWPWDSYARIQYTVLDKAFGSAKVVPSWNVTITYKTSSSLTLQWTNFPSSAPIERFLVKYKEKNSNISLIYRVSKWNNLHYTGNILRGYSLYEVNVFAVANTSGNGTLYQSSEVITARTSEGVPSVAPSGLRVSTLQFTELKVQWNPIPQHSVNGRLLGYVVEYQEYPYRWYNTRRRVNASGPDVHMLVLSGLKAAHSYRVWVEAFTRLGTGPKSSPHHVTTGCGGYTNRSFGDIEIGSNRGSSYITCTFVIGRGDIKRAVALIWIQDLYLFYYSEYVKITDGNGSLVWQYGYPYSPVLPYLVRAGFGNADNITVQIYLGNSNSRFKVQYGIMKQGLFSALPLEWNVTVGNTSRSSMTVHWENLASLIDNTVLYYIATAHYGNLSRAAVVSGELYSANVLGLSTYTEYQVNVFGINSHGQPHSSSNVTALTEEGVPSRVPSNVRVSNARYDQIKVQWDPLPHQFANGRLRGYAIYYQEYYYSHLRKSVVRTSNPYVNMVILRRLKAATQYQIAVAAFTSKGAGTQSYWQYITTGCGGSLSELFGYLQVGRRSYYSSTQQCNWTIGNAGISQAVALILLPELSLSSYNDYIKVIDGNGITVLSRYRYSSVAQKTFREVSFGNFGNITVQIYLRDSSSTFKLQFGIFKQGPAPSPANWSVSIDDTTLRSIRFSWQNLQTVVDKQISHYFIVLEDSSGSSVNDYIVLGNTTSHLFSGLKVYRKYWLSAVGVSYSGNAYNSTEISAWTDEWGTLHTNVLLFIYFIPSTNECLALRAPSYIRLSNLHLTDLKVHWNPLTEQYTNGRLLGYRVYYREYTPRYNEYYDPYLGKSVTTSSANVTMVILMDLRQLTAYRIAVAAFTSKGEGLLSSWHIITTGCGGILNELFGNLQVLSRSSYLYSSSSYLRCNWKIQNAGISQAVALVSLSQLHLSYDSDYVKVIDGNGTLILSSYGYSSITQKTFREVSFGNSENITVQIYVRESYFKLQFGILKQGSAFLPPNWSVSIDNTTTTSIRFSWQNLQTLVGQRISYYPVVVKNSYGNIVNGYIVPGNTTSHVFSGLTAYREYRLSVVGVNYSGNAYNSREITAWTDEGGTCIT</sequence>
<evidence type="ECO:0000256" key="2">
    <source>
        <dbReference type="PROSITE-ProRule" id="PRU00059"/>
    </source>
</evidence>
<dbReference type="SUPFAM" id="SSF49854">
    <property type="entry name" value="Spermadhesin, CUB domain"/>
    <property type="match status" value="2"/>
</dbReference>
<dbReference type="EMBL" id="CALNXI010001706">
    <property type="protein sequence ID" value="CAH3175370.1"/>
    <property type="molecule type" value="Genomic_DNA"/>
</dbReference>
<accession>A0ABN8RDL4</accession>
<evidence type="ECO:0000259" key="4">
    <source>
        <dbReference type="PROSITE" id="PS50853"/>
    </source>
</evidence>
<dbReference type="InterPro" id="IPR000859">
    <property type="entry name" value="CUB_dom"/>
</dbReference>
<dbReference type="CDD" id="cd00063">
    <property type="entry name" value="FN3"/>
    <property type="match status" value="7"/>
</dbReference>
<dbReference type="Gene3D" id="2.60.120.290">
    <property type="entry name" value="Spermadhesin, CUB domain"/>
    <property type="match status" value="1"/>
</dbReference>
<comment type="caution">
    <text evidence="2">Lacks conserved residue(s) required for the propagation of feature annotation.</text>
</comment>
<dbReference type="InterPro" id="IPR035914">
    <property type="entry name" value="Sperma_CUB_dom_sf"/>
</dbReference>
<keyword evidence="1" id="KW-1015">Disulfide bond</keyword>
<feature type="domain" description="Fibronectin type-III" evidence="4">
    <location>
        <begin position="246"/>
        <end position="342"/>
    </location>
</feature>
<feature type="domain" description="Fibronectin type-III" evidence="4">
    <location>
        <begin position="32"/>
        <end position="133"/>
    </location>
</feature>
<dbReference type="PANTHER" id="PTHR46957">
    <property type="entry name" value="CYTOKINE RECEPTOR"/>
    <property type="match status" value="1"/>
</dbReference>
<feature type="domain" description="CUB" evidence="3">
    <location>
        <begin position="755"/>
        <end position="865"/>
    </location>
</feature>
<protein>
    <submittedName>
        <fullName evidence="5">Uncharacterized protein</fullName>
    </submittedName>
</protein>
<feature type="domain" description="Fibronectin type-III" evidence="4">
    <location>
        <begin position="563"/>
        <end position="654"/>
    </location>
</feature>
<dbReference type="PROSITE" id="PS01180">
    <property type="entry name" value="CUB"/>
    <property type="match status" value="1"/>
</dbReference>
<feature type="domain" description="Fibronectin type-III" evidence="4">
    <location>
        <begin position="347"/>
        <end position="445"/>
    </location>
</feature>
<feature type="domain" description="Fibronectin type-III" evidence="4">
    <location>
        <begin position="992"/>
        <end position="1095"/>
    </location>
</feature>
<evidence type="ECO:0000256" key="1">
    <source>
        <dbReference type="ARBA" id="ARBA00023157"/>
    </source>
</evidence>
<dbReference type="SMART" id="SM00060">
    <property type="entry name" value="FN3"/>
    <property type="match status" value="8"/>
</dbReference>
<dbReference type="SUPFAM" id="SSF49265">
    <property type="entry name" value="Fibronectin type III"/>
    <property type="match status" value="5"/>
</dbReference>
<dbReference type="Gene3D" id="2.60.40.10">
    <property type="entry name" value="Immunoglobulins"/>
    <property type="match status" value="8"/>
</dbReference>
<name>A0ABN8RDL4_9CNID</name>
<feature type="domain" description="Fibronectin type-III" evidence="4">
    <location>
        <begin position="659"/>
        <end position="756"/>
    </location>
</feature>
<dbReference type="Proteomes" id="UP001159427">
    <property type="component" value="Unassembled WGS sequence"/>
</dbReference>
<keyword evidence="6" id="KW-1185">Reference proteome</keyword>
<organism evidence="5 6">
    <name type="scientific">Porites evermanni</name>
    <dbReference type="NCBI Taxonomy" id="104178"/>
    <lineage>
        <taxon>Eukaryota</taxon>
        <taxon>Metazoa</taxon>
        <taxon>Cnidaria</taxon>
        <taxon>Anthozoa</taxon>
        <taxon>Hexacorallia</taxon>
        <taxon>Scleractinia</taxon>
        <taxon>Fungiina</taxon>
        <taxon>Poritidae</taxon>
        <taxon>Porites</taxon>
    </lineage>
</organism>
<dbReference type="PANTHER" id="PTHR46957:SF3">
    <property type="entry name" value="CYTOKINE RECEPTOR"/>
    <property type="match status" value="1"/>
</dbReference>
<proteinExistence type="predicted"/>
<dbReference type="InterPro" id="IPR013783">
    <property type="entry name" value="Ig-like_fold"/>
</dbReference>
<gene>
    <name evidence="5" type="ORF">PEVE_00010110</name>
</gene>
<feature type="non-terminal residue" evidence="5">
    <location>
        <position position="1"/>
    </location>
</feature>
<dbReference type="Pfam" id="PF00041">
    <property type="entry name" value="fn3"/>
    <property type="match status" value="7"/>
</dbReference>
<dbReference type="InterPro" id="IPR036116">
    <property type="entry name" value="FN3_sf"/>
</dbReference>
<dbReference type="InterPro" id="IPR003961">
    <property type="entry name" value="FN3_dom"/>
</dbReference>
<reference evidence="5 6" key="1">
    <citation type="submission" date="2022-05" db="EMBL/GenBank/DDBJ databases">
        <authorList>
            <consortium name="Genoscope - CEA"/>
            <person name="William W."/>
        </authorList>
    </citation>
    <scope>NUCLEOTIDE SEQUENCE [LARGE SCALE GENOMIC DNA]</scope>
</reference>
<evidence type="ECO:0000313" key="6">
    <source>
        <dbReference type="Proteomes" id="UP001159427"/>
    </source>
</evidence>
<dbReference type="PROSITE" id="PS50853">
    <property type="entry name" value="FN3"/>
    <property type="match status" value="8"/>
</dbReference>
<evidence type="ECO:0000259" key="3">
    <source>
        <dbReference type="PROSITE" id="PS01180"/>
    </source>
</evidence>
<feature type="domain" description="Fibronectin type-III" evidence="4">
    <location>
        <begin position="1215"/>
        <end position="1308"/>
    </location>
</feature>
<dbReference type="InterPro" id="IPR050713">
    <property type="entry name" value="RTP_Phos/Ushers"/>
</dbReference>